<dbReference type="Proteomes" id="UP000199595">
    <property type="component" value="Unassembled WGS sequence"/>
</dbReference>
<name>A0A1H2T1E2_9FLAO</name>
<dbReference type="SUPFAM" id="SSF49452">
    <property type="entry name" value="Starch-binding domain-like"/>
    <property type="match status" value="1"/>
</dbReference>
<organism evidence="1 2">
    <name type="scientific">Lutibacter oricola</name>
    <dbReference type="NCBI Taxonomy" id="762486"/>
    <lineage>
        <taxon>Bacteria</taxon>
        <taxon>Pseudomonadati</taxon>
        <taxon>Bacteroidota</taxon>
        <taxon>Flavobacteriia</taxon>
        <taxon>Flavobacteriales</taxon>
        <taxon>Flavobacteriaceae</taxon>
        <taxon>Lutibacter</taxon>
    </lineage>
</organism>
<dbReference type="SUPFAM" id="SSF56935">
    <property type="entry name" value="Porins"/>
    <property type="match status" value="1"/>
</dbReference>
<dbReference type="STRING" id="762486.SAMN05444411_101597"/>
<dbReference type="EMBL" id="FNNJ01000001">
    <property type="protein sequence ID" value="SDW37607.1"/>
    <property type="molecule type" value="Genomic_DNA"/>
</dbReference>
<dbReference type="InterPro" id="IPR008969">
    <property type="entry name" value="CarboxyPept-like_regulatory"/>
</dbReference>
<proteinExistence type="predicted"/>
<dbReference type="OrthoDB" id="910082at2"/>
<gene>
    <name evidence="1" type="ORF">SAMN05444411_101597</name>
</gene>
<dbReference type="SUPFAM" id="SSF49464">
    <property type="entry name" value="Carboxypeptidase regulatory domain-like"/>
    <property type="match status" value="1"/>
</dbReference>
<dbReference type="RefSeq" id="WP_090119533.1">
    <property type="nucleotide sequence ID" value="NZ_FNNJ01000001.1"/>
</dbReference>
<dbReference type="AlphaFoldDB" id="A0A1H2T1E2"/>
<evidence type="ECO:0000313" key="2">
    <source>
        <dbReference type="Proteomes" id="UP000199595"/>
    </source>
</evidence>
<dbReference type="GO" id="GO:0030246">
    <property type="term" value="F:carbohydrate binding"/>
    <property type="evidence" value="ECO:0007669"/>
    <property type="project" value="InterPro"/>
</dbReference>
<dbReference type="Gene3D" id="2.60.40.1120">
    <property type="entry name" value="Carboxypeptidase-like, regulatory domain"/>
    <property type="match status" value="1"/>
</dbReference>
<protein>
    <recommendedName>
        <fullName evidence="3">Carboxypeptidase regulatory-like domain-containing protein</fullName>
    </recommendedName>
</protein>
<reference evidence="1 2" key="1">
    <citation type="submission" date="2016-10" db="EMBL/GenBank/DDBJ databases">
        <authorList>
            <person name="de Groot N.N."/>
        </authorList>
    </citation>
    <scope>NUCLEOTIDE SEQUENCE [LARGE SCALE GENOMIC DNA]</scope>
    <source>
        <strain evidence="1 2">DSM 24956</strain>
    </source>
</reference>
<dbReference type="InterPro" id="IPR013784">
    <property type="entry name" value="Carb-bd-like_fold"/>
</dbReference>
<evidence type="ECO:0000313" key="1">
    <source>
        <dbReference type="EMBL" id="SDW37607.1"/>
    </source>
</evidence>
<keyword evidence="2" id="KW-1185">Reference proteome</keyword>
<evidence type="ECO:0008006" key="3">
    <source>
        <dbReference type="Google" id="ProtNLM"/>
    </source>
</evidence>
<accession>A0A1H2T1E2</accession>
<sequence length="905" mass="102801">MNLLSYKITPLLFVLFFAVNICLPQSSTITINSKTKLKKIKPGKHYTILFEVLNPSNKPIKLNFVYNLPNQFKPILASKTKTIAASGKKNIIFSFSVDKYCKAENFNIEIIANIEEKPVANFKINLEVDKIFNLDITPLESPKYLRFEKDFTCKYTVTNKGNSAENIQLESSRSISVKPTHITLSPDSSAVVTVVQAVPFTPFSKTLALNVLSAQVASSGIKFSNRTPITVYPNSTKKPDLYHRYPISIATVFNYLNGDETINAFKYNVSGSGFLDRKHNHYLNFSYSGPNQPKLVRFGEYDQYNILYKSKKLEVNAGDVSYTLSNISEASRNGRGSIITYNFAKSNASVFFLEPRFTDRISGIFGGDIQWSLSEKSLIKFGLINRTILENDISLKSQIYSLSSTYAAKYFKVTGEVAFENNDLTNGFGLSFDSFYNKRKLQWVNSIQYSDKDFKGYLRNSKSFTTLINYQLLNKINLHSSGIYRSINPERDEINYNSSPIIENYKVGINYKLNRTNGLKLGASYRKKEDRLEPKKFHFKENLISIFYSKLKMNNYSLQLSNSYGTTQNLLIENADETTAFYSTADISYSIFKNLNISLSANYEYTSRNSTTNNIQSSIYYGGNIQYQLKNKLNLSLFYRNDYAIDELEADAQSFLEAQIQYNYNNNHRFSFSASQASLPSQTSTKNKELFLSASYNLIINTPLSKDKTKGSLKGKIISKDNENLEGILISLESKAAVTNKKGEFIFYNLVPNQYSLTVAQSSLPKNKIIVERTPLKINIAPNKESYIELNVGKTGSLNGVINLKEIKSTRSSKFEKKLPRVVVKISNKDTKFLTQTNAKGQFTFNKLVPGEWRVELIIKSLAKDFTFTKPIKNIIIKPDETTNVEFNAATKNRRLKKSKKTFKL</sequence>